<feature type="domain" description="Aminotransferase class V" evidence="2">
    <location>
        <begin position="23"/>
        <end position="391"/>
    </location>
</feature>
<dbReference type="Proteomes" id="UP000663720">
    <property type="component" value="Chromosome"/>
</dbReference>
<evidence type="ECO:0000259" key="2">
    <source>
        <dbReference type="Pfam" id="PF00266"/>
    </source>
</evidence>
<dbReference type="InterPro" id="IPR015424">
    <property type="entry name" value="PyrdxlP-dep_Trfase"/>
</dbReference>
<dbReference type="PANTHER" id="PTHR43586">
    <property type="entry name" value="CYSTEINE DESULFURASE"/>
    <property type="match status" value="1"/>
</dbReference>
<dbReference type="KEGG" id="dli:dnl_20920"/>
<dbReference type="EMBL" id="CP061799">
    <property type="protein sequence ID" value="QTA79810.1"/>
    <property type="molecule type" value="Genomic_DNA"/>
</dbReference>
<dbReference type="Gene3D" id="3.40.640.10">
    <property type="entry name" value="Type I PLP-dependent aspartate aminotransferase-like (Major domain)"/>
    <property type="match status" value="1"/>
</dbReference>
<keyword evidence="1" id="KW-0663">Pyridoxal phosphate</keyword>
<reference evidence="3" key="1">
    <citation type="journal article" date="2021" name="Microb. Physiol.">
        <title>Proteogenomic Insights into the Physiology of Marine, Sulfate-Reducing, Filamentous Desulfonema limicola and Desulfonema magnum.</title>
        <authorList>
            <person name="Schnaars V."/>
            <person name="Wohlbrand L."/>
            <person name="Scheve S."/>
            <person name="Hinrichs C."/>
            <person name="Reinhardt R."/>
            <person name="Rabus R."/>
        </authorList>
    </citation>
    <scope>NUCLEOTIDE SEQUENCE</scope>
    <source>
        <strain evidence="3">5ac10</strain>
    </source>
</reference>
<evidence type="ECO:0000256" key="1">
    <source>
        <dbReference type="ARBA" id="ARBA00022898"/>
    </source>
</evidence>
<gene>
    <name evidence="3" type="primary">csd1</name>
    <name evidence="3" type="ORF">dnl_20920</name>
</gene>
<name>A0A975B6N2_9BACT</name>
<keyword evidence="4" id="KW-1185">Reference proteome</keyword>
<dbReference type="Gene3D" id="3.90.1150.10">
    <property type="entry name" value="Aspartate Aminotransferase, domain 1"/>
    <property type="match status" value="1"/>
</dbReference>
<dbReference type="InterPro" id="IPR015422">
    <property type="entry name" value="PyrdxlP-dep_Trfase_small"/>
</dbReference>
<dbReference type="RefSeq" id="WP_207691516.1">
    <property type="nucleotide sequence ID" value="NZ_CP061799.1"/>
</dbReference>
<dbReference type="InterPro" id="IPR000192">
    <property type="entry name" value="Aminotrans_V_dom"/>
</dbReference>
<evidence type="ECO:0000313" key="4">
    <source>
        <dbReference type="Proteomes" id="UP000663720"/>
    </source>
</evidence>
<proteinExistence type="predicted"/>
<protein>
    <submittedName>
        <fullName evidence="3">Cysteine desulfurase</fullName>
    </submittedName>
</protein>
<sequence length="398" mass="45090">MTFNFDDIRKEFAFFRQHDDICYLDYAATTFIPDRVINAWSNYQKNIGVSAHRNRSWLGCKAIKELELSRFEIKRFFNAQNIYNLVFLKNATEAINTVAFGLRKFIKAGDIILTTSLEHHSNYLPWKRLTKEMSAILIQIPILPSGNLDFSILSKLKNQDIKIISICHTSNVTGHQVDLEKFRLFAQQEKAFFIVDSSQASGHSSFNAEQIDADAYAFSAHKMYGPKNIGGLLIKKNLLEEFSPMLLGGGMVWKLGNEGDEWVSGPEKLEAGTLDVGLAIAWREACRFIEEIGLSNIQYNEAILAKMLREALKNIKGINIICGGKNWSSAITSFEHNCIHSHDLEHFLGEKKVIIRTGHLCSQNTLMHLGKNSVNRISLGIGVREKDIDLLIKILKRL</sequence>
<dbReference type="SUPFAM" id="SSF53383">
    <property type="entry name" value="PLP-dependent transferases"/>
    <property type="match status" value="1"/>
</dbReference>
<evidence type="ECO:0000313" key="3">
    <source>
        <dbReference type="EMBL" id="QTA79810.1"/>
    </source>
</evidence>
<organism evidence="3 4">
    <name type="scientific">Desulfonema limicola</name>
    <dbReference type="NCBI Taxonomy" id="45656"/>
    <lineage>
        <taxon>Bacteria</taxon>
        <taxon>Pseudomonadati</taxon>
        <taxon>Thermodesulfobacteriota</taxon>
        <taxon>Desulfobacteria</taxon>
        <taxon>Desulfobacterales</taxon>
        <taxon>Desulfococcaceae</taxon>
        <taxon>Desulfonema</taxon>
    </lineage>
</organism>
<accession>A0A975B6N2</accession>
<dbReference type="AlphaFoldDB" id="A0A975B6N2"/>
<dbReference type="PANTHER" id="PTHR43586:SF8">
    <property type="entry name" value="CYSTEINE DESULFURASE 1, CHLOROPLASTIC"/>
    <property type="match status" value="1"/>
</dbReference>
<dbReference type="InterPro" id="IPR015421">
    <property type="entry name" value="PyrdxlP-dep_Trfase_major"/>
</dbReference>
<dbReference type="Pfam" id="PF00266">
    <property type="entry name" value="Aminotran_5"/>
    <property type="match status" value="1"/>
</dbReference>